<organism evidence="2 3">
    <name type="scientific">Campylobacter insulaenigrae NCTC 12927</name>
    <dbReference type="NCBI Taxonomy" id="1031564"/>
    <lineage>
        <taxon>Bacteria</taxon>
        <taxon>Pseudomonadati</taxon>
        <taxon>Campylobacterota</taxon>
        <taxon>Epsilonproteobacteria</taxon>
        <taxon>Campylobacterales</taxon>
        <taxon>Campylobacteraceae</taxon>
        <taxon>Campylobacter</taxon>
    </lineage>
</organism>
<dbReference type="PROSITE" id="PS50887">
    <property type="entry name" value="GGDEF"/>
    <property type="match status" value="1"/>
</dbReference>
<evidence type="ECO:0000313" key="3">
    <source>
        <dbReference type="Proteomes" id="UP000031163"/>
    </source>
</evidence>
<accession>A0A0A8H525</accession>
<dbReference type="SUPFAM" id="SSF55073">
    <property type="entry name" value="Nucleotide cyclase"/>
    <property type="match status" value="1"/>
</dbReference>
<gene>
    <name evidence="2" type="ORF">CINS_1007</name>
</gene>
<dbReference type="GeneID" id="74431797"/>
<evidence type="ECO:0000313" key="2">
    <source>
        <dbReference type="EMBL" id="AJC87969.1"/>
    </source>
</evidence>
<feature type="domain" description="GGDEF" evidence="1">
    <location>
        <begin position="340"/>
        <end position="457"/>
    </location>
</feature>
<name>A0A0A8H525_9BACT</name>
<dbReference type="STRING" id="1031564.CINS_1007"/>
<dbReference type="InterPro" id="IPR043128">
    <property type="entry name" value="Rev_trsase/Diguanyl_cyclase"/>
</dbReference>
<dbReference type="InterPro" id="IPR000160">
    <property type="entry name" value="GGDEF_dom"/>
</dbReference>
<evidence type="ECO:0000259" key="1">
    <source>
        <dbReference type="PROSITE" id="PS50887"/>
    </source>
</evidence>
<dbReference type="RefSeq" id="WP_039650384.1">
    <property type="nucleotide sequence ID" value="NZ_CP007770.1"/>
</dbReference>
<reference evidence="2 3" key="1">
    <citation type="journal article" date="2014" name="Genome Biol. Evol.">
        <title>Comparative Genomics of the Campylobacter lari Group.</title>
        <authorList>
            <person name="Miller W.G."/>
            <person name="Yee E."/>
            <person name="Chapman M.H."/>
            <person name="Smith T.P."/>
            <person name="Bono J.L."/>
            <person name="Huynh S."/>
            <person name="Parker C.T."/>
            <person name="Vandamme P."/>
            <person name="Luong K."/>
            <person name="Korlach J."/>
        </authorList>
    </citation>
    <scope>NUCLEOTIDE SEQUENCE [LARGE SCALE GENOMIC DNA]</scope>
    <source>
        <strain evidence="2 3">NCTC 12927</strain>
    </source>
</reference>
<dbReference type="KEGG" id="cis:CINS_1007"/>
<proteinExistence type="predicted"/>
<dbReference type="HOGENOM" id="CLU_048079_0_0_7"/>
<sequence length="457" mass="54521">MASHINEIAKETLIKLKERKLHPTPENYSEIFEECAKKFGISSSNKVKIEKYINLLDEIYKQELKRKSIHTIDEFLVFLVSRLNRQTSKKYEDVYALLELVIYQLSISKDKKIKELAQASLHRLSQVMDIETIYLLRAKWKDLEKSYEDDELLKKLEEFNIRGFSDFYFLIEKLIFMLKERSYEKQAEILLCTLDPLFGKSQEIEQFKEQLKENPRMIARKEFTRDFCLMIQKKEVIDRYYIQKNLSFFHKHLESLNEMVSELYDHNQEDVKFIDTLVKDENGNVQINFDILKDKLLYANEQLAQIKTQIHATSDDEQREQWNLAQELKKLDENYHLYSVNYALCFFKINNIEHVINTYGIDSYKTIEEKFKKVLKDSCKNTEEIWILDENSYLVILPGKNLEYAQAFTEKVLKLIEDYKFIYKDEIVKLKLSVSYMEKNSFTGGDILKELIDKSVK</sequence>
<dbReference type="EMBL" id="CP007770">
    <property type="protein sequence ID" value="AJC87969.1"/>
    <property type="molecule type" value="Genomic_DNA"/>
</dbReference>
<dbReference type="Gene3D" id="3.30.70.270">
    <property type="match status" value="1"/>
</dbReference>
<dbReference type="InterPro" id="IPR029787">
    <property type="entry name" value="Nucleotide_cyclase"/>
</dbReference>
<dbReference type="Proteomes" id="UP000031163">
    <property type="component" value="Chromosome"/>
</dbReference>
<protein>
    <recommendedName>
        <fullName evidence="1">GGDEF domain-containing protein</fullName>
    </recommendedName>
</protein>
<dbReference type="AlphaFoldDB" id="A0A0A8H525"/>